<accession>A0A6N8JCQ7</accession>
<organism evidence="2 3">
    <name type="scientific">Chitinophaga oryziterrae</name>
    <dbReference type="NCBI Taxonomy" id="1031224"/>
    <lineage>
        <taxon>Bacteria</taxon>
        <taxon>Pseudomonadati</taxon>
        <taxon>Bacteroidota</taxon>
        <taxon>Chitinophagia</taxon>
        <taxon>Chitinophagales</taxon>
        <taxon>Chitinophagaceae</taxon>
        <taxon>Chitinophaga</taxon>
    </lineage>
</organism>
<evidence type="ECO:0000259" key="1">
    <source>
        <dbReference type="PROSITE" id="PS50042"/>
    </source>
</evidence>
<feature type="domain" description="Cyclic nucleotide-binding" evidence="1">
    <location>
        <begin position="11"/>
        <end position="115"/>
    </location>
</feature>
<proteinExistence type="predicted"/>
<dbReference type="InterPro" id="IPR000595">
    <property type="entry name" value="cNMP-bd_dom"/>
</dbReference>
<comment type="caution">
    <text evidence="2">The sequence shown here is derived from an EMBL/GenBank/DDBJ whole genome shotgun (WGS) entry which is preliminary data.</text>
</comment>
<dbReference type="InterPro" id="IPR014710">
    <property type="entry name" value="RmlC-like_jellyroll"/>
</dbReference>
<protein>
    <submittedName>
        <fullName evidence="2">Cyclic nucleotide-binding domain-containing protein</fullName>
    </submittedName>
</protein>
<dbReference type="Proteomes" id="UP000468388">
    <property type="component" value="Unassembled WGS sequence"/>
</dbReference>
<dbReference type="SUPFAM" id="SSF51206">
    <property type="entry name" value="cAMP-binding domain-like"/>
    <property type="match status" value="1"/>
</dbReference>
<dbReference type="Pfam" id="PF00027">
    <property type="entry name" value="cNMP_binding"/>
    <property type="match status" value="1"/>
</dbReference>
<dbReference type="CDD" id="cd00038">
    <property type="entry name" value="CAP_ED"/>
    <property type="match status" value="1"/>
</dbReference>
<name>A0A6N8JCQ7_9BACT</name>
<dbReference type="AlphaFoldDB" id="A0A6N8JCQ7"/>
<dbReference type="OrthoDB" id="9152304at2"/>
<keyword evidence="3" id="KW-1185">Reference proteome</keyword>
<dbReference type="PROSITE" id="PS50042">
    <property type="entry name" value="CNMP_BINDING_3"/>
    <property type="match status" value="1"/>
</dbReference>
<dbReference type="InterPro" id="IPR018490">
    <property type="entry name" value="cNMP-bd_dom_sf"/>
</dbReference>
<reference evidence="2 3" key="1">
    <citation type="submission" date="2019-12" db="EMBL/GenBank/DDBJ databases">
        <title>The draft genomic sequence of strain Chitinophaga oryziterrae JCM 16595.</title>
        <authorList>
            <person name="Zhang X."/>
        </authorList>
    </citation>
    <scope>NUCLEOTIDE SEQUENCE [LARGE SCALE GENOMIC DNA]</scope>
    <source>
        <strain evidence="2 3">JCM 16595</strain>
    </source>
</reference>
<evidence type="ECO:0000313" key="2">
    <source>
        <dbReference type="EMBL" id="MVT42049.1"/>
    </source>
</evidence>
<evidence type="ECO:0000313" key="3">
    <source>
        <dbReference type="Proteomes" id="UP000468388"/>
    </source>
</evidence>
<gene>
    <name evidence="2" type="ORF">GO495_15765</name>
</gene>
<sequence length="192" mass="22479">MPESFEAFMTTEATLTKDELGRVLSLSTFKKIRKRQLWLKQGEICKQKMFIESGLLRTYRLSDSGEEYILRFSPENSWLVDLESFRNGTPSMYNIDALEDTEVILWTEKSFIELVSTIPAFKCYAQKLIGKAYLADEERIMMNISYTAEEKYQNFITTFPDVFNRVPLHMVASYLGVSRETLTRIRHARVRK</sequence>
<dbReference type="RefSeq" id="WP_157300683.1">
    <property type="nucleotide sequence ID" value="NZ_BAAAZB010000005.1"/>
</dbReference>
<dbReference type="EMBL" id="WRXO01000004">
    <property type="protein sequence ID" value="MVT42049.1"/>
    <property type="molecule type" value="Genomic_DNA"/>
</dbReference>
<dbReference type="Gene3D" id="2.60.120.10">
    <property type="entry name" value="Jelly Rolls"/>
    <property type="match status" value="1"/>
</dbReference>